<dbReference type="Pfam" id="PF08021">
    <property type="entry name" value="FAD_binding_9"/>
    <property type="match status" value="1"/>
</dbReference>
<dbReference type="PANTHER" id="PTHR30157">
    <property type="entry name" value="FERRIC REDUCTASE, NADPH-DEPENDENT"/>
    <property type="match status" value="1"/>
</dbReference>
<proteinExistence type="inferred from homology"/>
<dbReference type="InterPro" id="IPR039261">
    <property type="entry name" value="FNR_nucleotide-bd"/>
</dbReference>
<dbReference type="Gene3D" id="3.40.50.80">
    <property type="entry name" value="Nucleotide-binding domain of ferredoxin-NADP reductase (FNR) module"/>
    <property type="match status" value="1"/>
</dbReference>
<dbReference type="CDD" id="cd06193">
    <property type="entry name" value="siderophore_interacting"/>
    <property type="match status" value="1"/>
</dbReference>
<evidence type="ECO:0000256" key="1">
    <source>
        <dbReference type="ARBA" id="ARBA00035644"/>
    </source>
</evidence>
<gene>
    <name evidence="3" type="ORF">JHX87_00375</name>
</gene>
<protein>
    <submittedName>
        <fullName evidence="3">Siderophore-interacting protein</fullName>
    </submittedName>
</protein>
<dbReference type="RefSeq" id="WP_271884333.1">
    <property type="nucleotide sequence ID" value="NZ_CP067136.1"/>
</dbReference>
<feature type="domain" description="FAD-binding FR-type" evidence="2">
    <location>
        <begin position="12"/>
        <end position="116"/>
    </location>
</feature>
<dbReference type="EMBL" id="CP067136">
    <property type="protein sequence ID" value="WCR07347.1"/>
    <property type="molecule type" value="Genomic_DNA"/>
</dbReference>
<dbReference type="InterPro" id="IPR013113">
    <property type="entry name" value="SIP_FAD-bd"/>
</dbReference>
<accession>A0ABY7SLG0</accession>
<comment type="similarity">
    <text evidence="1">Belongs to the SIP oxidoreductase family.</text>
</comment>
<dbReference type="Proteomes" id="UP001219349">
    <property type="component" value="Chromosome"/>
</dbReference>
<organism evidence="3 4">
    <name type="scientific">Paracoccus fistulariae</name>
    <dbReference type="NCBI Taxonomy" id="658446"/>
    <lineage>
        <taxon>Bacteria</taxon>
        <taxon>Pseudomonadati</taxon>
        <taxon>Pseudomonadota</taxon>
        <taxon>Alphaproteobacteria</taxon>
        <taxon>Rhodobacterales</taxon>
        <taxon>Paracoccaceae</taxon>
        <taxon>Paracoccus</taxon>
    </lineage>
</organism>
<evidence type="ECO:0000313" key="3">
    <source>
        <dbReference type="EMBL" id="WCR07347.1"/>
    </source>
</evidence>
<keyword evidence="4" id="KW-1185">Reference proteome</keyword>
<dbReference type="Pfam" id="PF04954">
    <property type="entry name" value="SIP"/>
    <property type="match status" value="1"/>
</dbReference>
<evidence type="ECO:0000259" key="2">
    <source>
        <dbReference type="PROSITE" id="PS51384"/>
    </source>
</evidence>
<dbReference type="Gene3D" id="2.40.30.10">
    <property type="entry name" value="Translation factors"/>
    <property type="match status" value="1"/>
</dbReference>
<dbReference type="InterPro" id="IPR039374">
    <property type="entry name" value="SIP_fam"/>
</dbReference>
<dbReference type="PANTHER" id="PTHR30157:SF0">
    <property type="entry name" value="NADPH-DEPENDENT FERRIC-CHELATE REDUCTASE"/>
    <property type="match status" value="1"/>
</dbReference>
<dbReference type="SUPFAM" id="SSF63380">
    <property type="entry name" value="Riboflavin synthase domain-like"/>
    <property type="match status" value="1"/>
</dbReference>
<dbReference type="InterPro" id="IPR017938">
    <property type="entry name" value="Riboflavin_synthase-like_b-brl"/>
</dbReference>
<name>A0ABY7SLG0_9RHOB</name>
<dbReference type="InterPro" id="IPR017927">
    <property type="entry name" value="FAD-bd_FR_type"/>
</dbReference>
<dbReference type="InterPro" id="IPR007037">
    <property type="entry name" value="SIP_rossman_dom"/>
</dbReference>
<dbReference type="PROSITE" id="PS51384">
    <property type="entry name" value="FAD_FR"/>
    <property type="match status" value="1"/>
</dbReference>
<sequence length="247" mass="27266">MDQIITRHRHELKRRVLTVTETCRITPNMIRITLQSDDLGDFVSLGPDDHVKLFFQGDGDKPEMRDYTPRAFDTAARTLTLDFAVHGEGPAQEWAEAAKPGDLLHIGGPRGSAVVAPVFDWYLLIGDETALPAIGRWIEEMPAGTHVTSLATVESEAEQQQFDTAATHQPIWVHRPLNLAADPAPLLQALRQITLPPGKGFIWIAAEAGVARAARDHVLSELGHPKEWLKASGYWLLGESDAHQPLD</sequence>
<reference evidence="3 4" key="1">
    <citation type="submission" date="2021-01" db="EMBL/GenBank/DDBJ databases">
        <title>Biogeographic distribution of Paracoccus.</title>
        <authorList>
            <person name="Hollensteiner J."/>
            <person name="Leineberger J."/>
            <person name="Brinkhoff T."/>
            <person name="Daniel R."/>
        </authorList>
    </citation>
    <scope>NUCLEOTIDE SEQUENCE [LARGE SCALE GENOMIC DNA]</scope>
    <source>
        <strain evidence="3 4">KCTC 22803</strain>
    </source>
</reference>
<evidence type="ECO:0000313" key="4">
    <source>
        <dbReference type="Proteomes" id="UP001219349"/>
    </source>
</evidence>